<keyword evidence="4 5" id="KW-0472">Membrane</keyword>
<dbReference type="GO" id="GO:0008610">
    <property type="term" value="P:lipid biosynthetic process"/>
    <property type="evidence" value="ECO:0007669"/>
    <property type="project" value="InterPro"/>
</dbReference>
<keyword evidence="3 5" id="KW-1133">Transmembrane helix</keyword>
<dbReference type="PANTHER" id="PTHR11863">
    <property type="entry name" value="STEROL DESATURASE"/>
    <property type="match status" value="1"/>
</dbReference>
<dbReference type="GO" id="GO:0016020">
    <property type="term" value="C:membrane"/>
    <property type="evidence" value="ECO:0007669"/>
    <property type="project" value="UniProtKB-SubCell"/>
</dbReference>
<organism evidence="7 8">
    <name type="scientific">Leptospira gomenensis</name>
    <dbReference type="NCBI Taxonomy" id="2484974"/>
    <lineage>
        <taxon>Bacteria</taxon>
        <taxon>Pseudomonadati</taxon>
        <taxon>Spirochaetota</taxon>
        <taxon>Spirochaetia</taxon>
        <taxon>Leptospirales</taxon>
        <taxon>Leptospiraceae</taxon>
        <taxon>Leptospira</taxon>
    </lineage>
</organism>
<feature type="domain" description="Fatty acid hydroxylase" evidence="6">
    <location>
        <begin position="115"/>
        <end position="250"/>
    </location>
</feature>
<gene>
    <name evidence="7" type="ORF">EHQ17_16215</name>
</gene>
<evidence type="ECO:0000256" key="4">
    <source>
        <dbReference type="ARBA" id="ARBA00023136"/>
    </source>
</evidence>
<evidence type="ECO:0000256" key="2">
    <source>
        <dbReference type="ARBA" id="ARBA00022692"/>
    </source>
</evidence>
<dbReference type="OrthoDB" id="9770329at2"/>
<dbReference type="Pfam" id="PF04116">
    <property type="entry name" value="FA_hydroxylase"/>
    <property type="match status" value="1"/>
</dbReference>
<accession>A0A5F1YZH8</accession>
<dbReference type="EMBL" id="RQFA01000072">
    <property type="protein sequence ID" value="TGK29515.1"/>
    <property type="molecule type" value="Genomic_DNA"/>
</dbReference>
<evidence type="ECO:0000259" key="6">
    <source>
        <dbReference type="Pfam" id="PF04116"/>
    </source>
</evidence>
<dbReference type="GO" id="GO:0016491">
    <property type="term" value="F:oxidoreductase activity"/>
    <property type="evidence" value="ECO:0007669"/>
    <property type="project" value="InterPro"/>
</dbReference>
<dbReference type="AlphaFoldDB" id="A0A5F1YZH8"/>
<feature type="transmembrane region" description="Helical" evidence="5">
    <location>
        <begin position="7"/>
        <end position="25"/>
    </location>
</feature>
<keyword evidence="2 5" id="KW-0812">Transmembrane</keyword>
<protein>
    <submittedName>
        <fullName evidence="7">Sterol desaturase family protein</fullName>
    </submittedName>
</protein>
<evidence type="ECO:0000256" key="3">
    <source>
        <dbReference type="ARBA" id="ARBA00022989"/>
    </source>
</evidence>
<comment type="caution">
    <text evidence="7">The sequence shown here is derived from an EMBL/GenBank/DDBJ whole genome shotgun (WGS) entry which is preliminary data.</text>
</comment>
<dbReference type="Proteomes" id="UP000298277">
    <property type="component" value="Unassembled WGS sequence"/>
</dbReference>
<dbReference type="InterPro" id="IPR006694">
    <property type="entry name" value="Fatty_acid_hydroxylase"/>
</dbReference>
<evidence type="ECO:0000256" key="5">
    <source>
        <dbReference type="SAM" id="Phobius"/>
    </source>
</evidence>
<dbReference type="InterPro" id="IPR050307">
    <property type="entry name" value="Sterol_Desaturase_Related"/>
</dbReference>
<comment type="subcellular location">
    <subcellularLocation>
        <location evidence="1">Membrane</location>
    </subcellularLocation>
</comment>
<proteinExistence type="predicted"/>
<dbReference type="GO" id="GO:0005506">
    <property type="term" value="F:iron ion binding"/>
    <property type="evidence" value="ECO:0007669"/>
    <property type="project" value="InterPro"/>
</dbReference>
<evidence type="ECO:0000313" key="7">
    <source>
        <dbReference type="EMBL" id="TGK29515.1"/>
    </source>
</evidence>
<feature type="transmembrane region" description="Helical" evidence="5">
    <location>
        <begin position="110"/>
        <end position="128"/>
    </location>
</feature>
<keyword evidence="8" id="KW-1185">Reference proteome</keyword>
<sequence>MEILKQGIRYFGFPILFFSSSAILIGYAGNIWIAYSVLSVSILTGMILERLIPFEKIWNKSDSDSKSDLFFLALQPIVAPITGTALAGIVHRLMSFSGGQTATNANGLSLWFQVLIGMFFSGFVPYWIHRFSHARDGFLWRVHSIHHSPGRLYWMNAFRAHPINTILTTGGALLPSLLLGLHADAVLIVGMLNNFVSIYNHMNIDFRLGFLNRIFNMNELHRWHHSKIPAEGNNNYSSGALAFWDILFGSYYLPKRKMDANLVGLFEPDKFPSKSILKQILYPVCKCS</sequence>
<feature type="transmembrane region" description="Helical" evidence="5">
    <location>
        <begin position="69"/>
        <end position="90"/>
    </location>
</feature>
<name>A0A5F1YZH8_9LEPT</name>
<dbReference type="RefSeq" id="WP_135591550.1">
    <property type="nucleotide sequence ID" value="NZ_RQEZ01000053.1"/>
</dbReference>
<reference evidence="7" key="1">
    <citation type="journal article" date="2019" name="PLoS Negl. Trop. Dis.">
        <title>Revisiting the worldwide diversity of Leptospira species in the environment.</title>
        <authorList>
            <person name="Vincent A.T."/>
            <person name="Schiettekatte O."/>
            <person name="Bourhy P."/>
            <person name="Veyrier F.J."/>
            <person name="Picardeau M."/>
        </authorList>
    </citation>
    <scope>NUCLEOTIDE SEQUENCE [LARGE SCALE GENOMIC DNA]</scope>
    <source>
        <strain evidence="7">201800299</strain>
    </source>
</reference>
<evidence type="ECO:0000256" key="1">
    <source>
        <dbReference type="ARBA" id="ARBA00004370"/>
    </source>
</evidence>
<evidence type="ECO:0000313" key="8">
    <source>
        <dbReference type="Proteomes" id="UP000298277"/>
    </source>
</evidence>